<name>G9Y6N5_HAFAL</name>
<organism evidence="1 2">
    <name type="scientific">Hafnia alvei ATCC 51873</name>
    <dbReference type="NCBI Taxonomy" id="1002364"/>
    <lineage>
        <taxon>Bacteria</taxon>
        <taxon>Pseudomonadati</taxon>
        <taxon>Pseudomonadota</taxon>
        <taxon>Gammaproteobacteria</taxon>
        <taxon>Enterobacterales</taxon>
        <taxon>Hafniaceae</taxon>
        <taxon>Hafnia</taxon>
    </lineage>
</organism>
<reference evidence="1 2" key="1">
    <citation type="submission" date="2011-08" db="EMBL/GenBank/DDBJ databases">
        <authorList>
            <person name="Weinstock G."/>
            <person name="Sodergren E."/>
            <person name="Clifton S."/>
            <person name="Fulton L."/>
            <person name="Fulton B."/>
            <person name="Courtney L."/>
            <person name="Fronick C."/>
            <person name="Harrison M."/>
            <person name="Strong C."/>
            <person name="Farmer C."/>
            <person name="Delahaunty K."/>
            <person name="Markovic C."/>
            <person name="Hall O."/>
            <person name="Minx P."/>
            <person name="Tomlinson C."/>
            <person name="Mitreva M."/>
            <person name="Hou S."/>
            <person name="Chen J."/>
            <person name="Wollam A."/>
            <person name="Pepin K.H."/>
            <person name="Johnson M."/>
            <person name="Bhonagiri V."/>
            <person name="Zhang X."/>
            <person name="Suruliraj S."/>
            <person name="Warren W."/>
            <person name="Chinwalla A."/>
            <person name="Mardis E.R."/>
            <person name="Wilson R.K."/>
        </authorList>
    </citation>
    <scope>NUCLEOTIDE SEQUENCE [LARGE SCALE GENOMIC DNA]</scope>
    <source>
        <strain evidence="1 2">ATCC 51873</strain>
    </source>
</reference>
<dbReference type="AlphaFoldDB" id="G9Y6N5"/>
<gene>
    <name evidence="1" type="ORF">HMPREF0454_02135</name>
</gene>
<protein>
    <submittedName>
        <fullName evidence="1">Uncharacterized protein</fullName>
    </submittedName>
</protein>
<dbReference type="HOGENOM" id="CLU_183680_0_0_6"/>
<evidence type="ECO:0000313" key="1">
    <source>
        <dbReference type="EMBL" id="EHM42735.1"/>
    </source>
</evidence>
<evidence type="ECO:0000313" key="2">
    <source>
        <dbReference type="Proteomes" id="UP000005959"/>
    </source>
</evidence>
<comment type="caution">
    <text evidence="1">The sequence shown here is derived from an EMBL/GenBank/DDBJ whole genome shotgun (WGS) entry which is preliminary data.</text>
</comment>
<dbReference type="Proteomes" id="UP000005959">
    <property type="component" value="Unassembled WGS sequence"/>
</dbReference>
<accession>G9Y6N5</accession>
<dbReference type="EMBL" id="AGCI01000048">
    <property type="protein sequence ID" value="EHM42735.1"/>
    <property type="molecule type" value="Genomic_DNA"/>
</dbReference>
<proteinExistence type="predicted"/>
<dbReference type="RefSeq" id="WP_004847075.1">
    <property type="nucleotide sequence ID" value="NZ_JH417518.1"/>
</dbReference>
<sequence>MKIDYQDHGVIATITITSTVFEFRRHNRIVDAALFAANVKTYRSGLFFMKSVISGKTAVVMRAYKTVLREAS</sequence>